<dbReference type="Proteomes" id="UP001596113">
    <property type="component" value="Unassembled WGS sequence"/>
</dbReference>
<organism evidence="1 2">
    <name type="scientific">Cohnella soli</name>
    <dbReference type="NCBI Taxonomy" id="425005"/>
    <lineage>
        <taxon>Bacteria</taxon>
        <taxon>Bacillati</taxon>
        <taxon>Bacillota</taxon>
        <taxon>Bacilli</taxon>
        <taxon>Bacillales</taxon>
        <taxon>Paenibacillaceae</taxon>
        <taxon>Cohnella</taxon>
    </lineage>
</organism>
<sequence>MYQIQLMSEFYPIEYAAQARKLHTISVRIDIDDDDIRADLEQLLQSNNYGLHLYRRARWSWLPVWHDDRISVMDIEDLKTLTYGSSKSIAFAEAASANAKFNIGEFKTIDAKFHFNTEVDLKRAELLIGEAIKRFIDRVISRGPYPDQLRLFQLTV</sequence>
<name>A0ABW0HPH1_9BACL</name>
<comment type="caution">
    <text evidence="1">The sequence shown here is derived from an EMBL/GenBank/DDBJ whole genome shotgun (WGS) entry which is preliminary data.</text>
</comment>
<dbReference type="RefSeq" id="WP_378130833.1">
    <property type="nucleotide sequence ID" value="NZ_JBHSMI010000012.1"/>
</dbReference>
<dbReference type="EMBL" id="JBHSMI010000012">
    <property type="protein sequence ID" value="MFC5402409.1"/>
    <property type="molecule type" value="Genomic_DNA"/>
</dbReference>
<evidence type="ECO:0000313" key="2">
    <source>
        <dbReference type="Proteomes" id="UP001596113"/>
    </source>
</evidence>
<evidence type="ECO:0000313" key="1">
    <source>
        <dbReference type="EMBL" id="MFC5402409.1"/>
    </source>
</evidence>
<proteinExistence type="predicted"/>
<keyword evidence="2" id="KW-1185">Reference proteome</keyword>
<reference evidence="2" key="1">
    <citation type="journal article" date="2019" name="Int. J. Syst. Evol. Microbiol.">
        <title>The Global Catalogue of Microorganisms (GCM) 10K type strain sequencing project: providing services to taxonomists for standard genome sequencing and annotation.</title>
        <authorList>
            <consortium name="The Broad Institute Genomics Platform"/>
            <consortium name="The Broad Institute Genome Sequencing Center for Infectious Disease"/>
            <person name="Wu L."/>
            <person name="Ma J."/>
        </authorList>
    </citation>
    <scope>NUCLEOTIDE SEQUENCE [LARGE SCALE GENOMIC DNA]</scope>
    <source>
        <strain evidence="2">CGMCC 1.18575</strain>
    </source>
</reference>
<accession>A0ABW0HPH1</accession>
<protein>
    <submittedName>
        <fullName evidence="1">Uncharacterized protein</fullName>
    </submittedName>
</protein>
<gene>
    <name evidence="1" type="ORF">ACFPOF_06630</name>
</gene>